<dbReference type="EMBL" id="CP001899">
    <property type="protein sequence ID" value="ADC66188.1"/>
    <property type="molecule type" value="Genomic_DNA"/>
</dbReference>
<proteinExistence type="predicted"/>
<dbReference type="eggNOG" id="arCOG07492">
    <property type="taxonomic scope" value="Archaea"/>
</dbReference>
<dbReference type="KEGG" id="fpl:Ferp_2054"/>
<accession>D3S0C5</accession>
<keyword evidence="1" id="KW-0472">Membrane</keyword>
<dbReference type="AlphaFoldDB" id="D3S0C5"/>
<feature type="transmembrane region" description="Helical" evidence="1">
    <location>
        <begin position="62"/>
        <end position="86"/>
    </location>
</feature>
<name>D3S0C5_FERPA</name>
<evidence type="ECO:0000313" key="3">
    <source>
        <dbReference type="Proteomes" id="UP000002613"/>
    </source>
</evidence>
<keyword evidence="1" id="KW-0812">Transmembrane</keyword>
<protein>
    <submittedName>
        <fullName evidence="2">Uncharacterized protein</fullName>
    </submittedName>
</protein>
<evidence type="ECO:0000256" key="1">
    <source>
        <dbReference type="SAM" id="Phobius"/>
    </source>
</evidence>
<evidence type="ECO:0000313" key="2">
    <source>
        <dbReference type="EMBL" id="ADC66188.1"/>
    </source>
</evidence>
<dbReference type="Proteomes" id="UP000002613">
    <property type="component" value="Chromosome"/>
</dbReference>
<dbReference type="RefSeq" id="WP_012966527.1">
    <property type="nucleotide sequence ID" value="NC_013849.1"/>
</dbReference>
<dbReference type="OrthoDB" id="372308at2157"/>
<feature type="transmembrane region" description="Helical" evidence="1">
    <location>
        <begin position="106"/>
        <end position="128"/>
    </location>
</feature>
<feature type="transmembrane region" description="Helical" evidence="1">
    <location>
        <begin position="167"/>
        <end position="188"/>
    </location>
</feature>
<dbReference type="Pfam" id="PF05552">
    <property type="entry name" value="MS_channel_1st_1"/>
    <property type="match status" value="1"/>
</dbReference>
<keyword evidence="3" id="KW-1185">Reference proteome</keyword>
<dbReference type="InterPro" id="IPR008910">
    <property type="entry name" value="MSC_TM_helix"/>
</dbReference>
<sequence>MDLREAVMLALKDIEMLAPKLLGAIVIICVFFVFAVILNRALTRIFSTLDVEKIFEPLVRTLGVSISFTSIILWIVNMAVALTAFYSIVGLLFPEFIDTANSILDYFSRVLSVLLLIVFVFIAITRLIERFAIEEKMKNFLTLIILLISMVLLIDVTNLSAEVKSALAEGISIGVGLSIAVFAAWYLFGEKLG</sequence>
<gene>
    <name evidence="2" type="ordered locus">Ferp_2054</name>
</gene>
<dbReference type="STRING" id="589924.Ferp_2054"/>
<feature type="transmembrane region" description="Helical" evidence="1">
    <location>
        <begin position="20"/>
        <end position="42"/>
    </location>
</feature>
<keyword evidence="1" id="KW-1133">Transmembrane helix</keyword>
<organism evidence="2 3">
    <name type="scientific">Ferroglobus placidus (strain DSM 10642 / AEDII12DO)</name>
    <dbReference type="NCBI Taxonomy" id="589924"/>
    <lineage>
        <taxon>Archaea</taxon>
        <taxon>Methanobacteriati</taxon>
        <taxon>Methanobacteriota</taxon>
        <taxon>Archaeoglobi</taxon>
        <taxon>Archaeoglobales</taxon>
        <taxon>Archaeoglobaceae</taxon>
        <taxon>Ferroglobus</taxon>
    </lineage>
</organism>
<feature type="transmembrane region" description="Helical" evidence="1">
    <location>
        <begin position="140"/>
        <end position="161"/>
    </location>
</feature>
<dbReference type="GeneID" id="8779588"/>
<dbReference type="HOGENOM" id="CLU_109679_0_0_2"/>
<reference evidence="2 3" key="2">
    <citation type="journal article" date="2011" name="Stand. Genomic Sci.">
        <title>Complete genome sequence of Ferroglobus placidus AEDII12DO.</title>
        <authorList>
            <person name="Anderson I."/>
            <person name="Risso C."/>
            <person name="Holmes D."/>
            <person name="Lucas S."/>
            <person name="Copeland A."/>
            <person name="Lapidus A."/>
            <person name="Cheng J.F."/>
            <person name="Bruce D."/>
            <person name="Goodwin L."/>
            <person name="Pitluck S."/>
            <person name="Saunders E."/>
            <person name="Brettin T."/>
            <person name="Detter J.C."/>
            <person name="Han C."/>
            <person name="Tapia R."/>
            <person name="Larimer F."/>
            <person name="Land M."/>
            <person name="Hauser L."/>
            <person name="Woyke T."/>
            <person name="Lovley D."/>
            <person name="Kyrpides N."/>
            <person name="Ivanova N."/>
        </authorList>
    </citation>
    <scope>NUCLEOTIDE SEQUENCE [LARGE SCALE GENOMIC DNA]</scope>
    <source>
        <strain evidence="3">DSM 10642 / AEDII12DO</strain>
    </source>
</reference>
<reference evidence="3" key="1">
    <citation type="submission" date="2010-02" db="EMBL/GenBank/DDBJ databases">
        <title>Complete sequence of Ferroglobus placidus DSM 10642.</title>
        <authorList>
            <consortium name="US DOE Joint Genome Institute"/>
            <person name="Lucas S."/>
            <person name="Copeland A."/>
            <person name="Lapidus A."/>
            <person name="Cheng J.-F."/>
            <person name="Bruce D."/>
            <person name="Goodwin L."/>
            <person name="Pitluck S."/>
            <person name="Saunders E."/>
            <person name="Brettin T."/>
            <person name="Detter J.C."/>
            <person name="Han C."/>
            <person name="Tapia R."/>
            <person name="Larimer F."/>
            <person name="Land M."/>
            <person name="Hauser L."/>
            <person name="Kyrpides N."/>
            <person name="Ivanova N."/>
            <person name="Holmes D."/>
            <person name="Lovley D."/>
            <person name="Kyrpides N."/>
            <person name="Anderson I.J."/>
            <person name="Woyke T."/>
        </authorList>
    </citation>
    <scope>NUCLEOTIDE SEQUENCE [LARGE SCALE GENOMIC DNA]</scope>
    <source>
        <strain evidence="3">DSM 10642 / AEDII12DO</strain>
    </source>
</reference>
<dbReference type="PaxDb" id="589924-Ferp_2054"/>